<dbReference type="PANTHER" id="PTHR35336">
    <property type="entry name" value="ADENOSYLCOBINAMIDE AMIDOHYDROLASE"/>
    <property type="match status" value="1"/>
</dbReference>
<gene>
    <name evidence="1" type="ORF">IAB06_00875</name>
</gene>
<evidence type="ECO:0000313" key="2">
    <source>
        <dbReference type="Proteomes" id="UP000824099"/>
    </source>
</evidence>
<proteinExistence type="predicted"/>
<sequence length="372" mass="40836">MEIYKLPTGDSVYRYAKSIVVCFSGQRRVLSTSLFNGGYSEKYKAIFNHDATQGAGMPCKVLADTYKEHMVIVATQLGLDPDCVTGVSTAASMENVAINTLKYEGFSVTAIVTGGIETNGGRVGDPAEYFKPIFKNRKEGTINIFLFFNCDMPAAIMARALVTCTEAKTAAIQELLAGSNYSTGLATGSGTDQTIIVADAEANMCMESAGKHSKAGELIGKVVMKTVKEALAKQTGLTPRSQHSILKRLKRFGVTEDSFWNAYKVKNQVNIINKPQFISLLEEVAQDDFGVTITSLYLHLLDQHTWQLLTDEETVYAANKLLDTLAQEYGVELVELQKAAVEDFTTKIIILIVQVVQKKINEVIKLDNLKEE</sequence>
<dbReference type="AlphaFoldDB" id="A0A9D1MNJ9"/>
<reference evidence="1" key="1">
    <citation type="submission" date="2020-10" db="EMBL/GenBank/DDBJ databases">
        <authorList>
            <person name="Gilroy R."/>
        </authorList>
    </citation>
    <scope>NUCLEOTIDE SEQUENCE</scope>
    <source>
        <strain evidence="1">CHK160-1198</strain>
    </source>
</reference>
<dbReference type="InterPro" id="IPR052209">
    <property type="entry name" value="CbiZ"/>
</dbReference>
<name>A0A9D1MNJ9_9FIRM</name>
<dbReference type="InterPro" id="IPR002808">
    <property type="entry name" value="AdoCbi_amidolase"/>
</dbReference>
<reference evidence="1" key="2">
    <citation type="journal article" date="2021" name="PeerJ">
        <title>Extensive microbial diversity within the chicken gut microbiome revealed by metagenomics and culture.</title>
        <authorList>
            <person name="Gilroy R."/>
            <person name="Ravi A."/>
            <person name="Getino M."/>
            <person name="Pursley I."/>
            <person name="Horton D.L."/>
            <person name="Alikhan N.F."/>
            <person name="Baker D."/>
            <person name="Gharbi K."/>
            <person name="Hall N."/>
            <person name="Watson M."/>
            <person name="Adriaenssens E.M."/>
            <person name="Foster-Nyarko E."/>
            <person name="Jarju S."/>
            <person name="Secka A."/>
            <person name="Antonio M."/>
            <person name="Oren A."/>
            <person name="Chaudhuri R.R."/>
            <person name="La Ragione R."/>
            <person name="Hildebrand F."/>
            <person name="Pallen M.J."/>
        </authorList>
    </citation>
    <scope>NUCLEOTIDE SEQUENCE</scope>
    <source>
        <strain evidence="1">CHK160-1198</strain>
    </source>
</reference>
<evidence type="ECO:0000313" key="1">
    <source>
        <dbReference type="EMBL" id="HIU63579.1"/>
    </source>
</evidence>
<dbReference type="Pfam" id="PF01955">
    <property type="entry name" value="CbiZ"/>
    <property type="match status" value="1"/>
</dbReference>
<comment type="caution">
    <text evidence="1">The sequence shown here is derived from an EMBL/GenBank/DDBJ whole genome shotgun (WGS) entry which is preliminary data.</text>
</comment>
<accession>A0A9D1MNJ9</accession>
<dbReference type="PANTHER" id="PTHR35336:SF5">
    <property type="entry name" value="ADENOSYLCOBINAMIDE AMIDOHYDROLASE"/>
    <property type="match status" value="1"/>
</dbReference>
<dbReference type="Proteomes" id="UP000824099">
    <property type="component" value="Unassembled WGS sequence"/>
</dbReference>
<protein>
    <submittedName>
        <fullName evidence="1">Adenosylcobinamide amidohydrolase</fullName>
    </submittedName>
</protein>
<organism evidence="1 2">
    <name type="scientific">Candidatus Avacidaminococcus intestinavium</name>
    <dbReference type="NCBI Taxonomy" id="2840684"/>
    <lineage>
        <taxon>Bacteria</taxon>
        <taxon>Bacillati</taxon>
        <taxon>Bacillota</taxon>
        <taxon>Negativicutes</taxon>
        <taxon>Acidaminococcales</taxon>
        <taxon>Acidaminococcaceae</taxon>
        <taxon>Acidaminococcaceae incertae sedis</taxon>
        <taxon>Candidatus Avacidaminococcus</taxon>
    </lineage>
</organism>
<dbReference type="EMBL" id="DVNI01000012">
    <property type="protein sequence ID" value="HIU63579.1"/>
    <property type="molecule type" value="Genomic_DNA"/>
</dbReference>